<evidence type="ECO:0000256" key="11">
    <source>
        <dbReference type="PIRSR" id="PIRSR602401-1"/>
    </source>
</evidence>
<dbReference type="SUPFAM" id="SSF48264">
    <property type="entry name" value="Cytochrome P450"/>
    <property type="match status" value="1"/>
</dbReference>
<evidence type="ECO:0000313" key="13">
    <source>
        <dbReference type="EMBL" id="VFQ79074.1"/>
    </source>
</evidence>
<dbReference type="PANTHER" id="PTHR24282:SF255">
    <property type="entry name" value="CYTOCHROME P450 72A11-RELATED"/>
    <property type="match status" value="1"/>
</dbReference>
<proteinExistence type="inferred from homology"/>
<dbReference type="PROSITE" id="PS00086">
    <property type="entry name" value="CYTOCHROME_P450"/>
    <property type="match status" value="1"/>
</dbReference>
<keyword evidence="10" id="KW-0472">Membrane</keyword>
<gene>
    <name evidence="13" type="ORF">CCAM_LOCUS20850</name>
</gene>
<dbReference type="Proteomes" id="UP000595140">
    <property type="component" value="Unassembled WGS sequence"/>
</dbReference>
<dbReference type="GO" id="GO:0016705">
    <property type="term" value="F:oxidoreductase activity, acting on paired donors, with incorporation or reduction of molecular oxygen"/>
    <property type="evidence" value="ECO:0007669"/>
    <property type="project" value="InterPro"/>
</dbReference>
<feature type="binding site" description="axial binding residue" evidence="11">
    <location>
        <position position="474"/>
    </location>
    <ligand>
        <name>heme</name>
        <dbReference type="ChEBI" id="CHEBI:30413"/>
    </ligand>
    <ligandPart>
        <name>Fe</name>
        <dbReference type="ChEBI" id="CHEBI:18248"/>
    </ligandPart>
</feature>
<name>A0A484LS19_9ASTE</name>
<evidence type="ECO:0000256" key="6">
    <source>
        <dbReference type="ARBA" id="ARBA00022989"/>
    </source>
</evidence>
<dbReference type="InterPro" id="IPR002401">
    <property type="entry name" value="Cyt_P450_E_grp-I"/>
</dbReference>
<dbReference type="EMBL" id="OOIL02001901">
    <property type="protein sequence ID" value="VFQ79074.1"/>
    <property type="molecule type" value="Genomic_DNA"/>
</dbReference>
<evidence type="ECO:0000256" key="10">
    <source>
        <dbReference type="ARBA" id="ARBA00023136"/>
    </source>
</evidence>
<keyword evidence="6" id="KW-1133">Transmembrane helix</keyword>
<dbReference type="OrthoDB" id="1470350at2759"/>
<dbReference type="PRINTS" id="PR00385">
    <property type="entry name" value="P450"/>
</dbReference>
<dbReference type="Pfam" id="PF00067">
    <property type="entry name" value="p450"/>
    <property type="match status" value="2"/>
</dbReference>
<protein>
    <submittedName>
        <fullName evidence="13">Uncharacterized protein</fullName>
    </submittedName>
</protein>
<keyword evidence="3 11" id="KW-0349">Heme</keyword>
<keyword evidence="7 12" id="KW-0560">Oxidoreductase</keyword>
<comment type="similarity">
    <text evidence="2 12">Belongs to the cytochrome P450 family.</text>
</comment>
<evidence type="ECO:0000256" key="9">
    <source>
        <dbReference type="ARBA" id="ARBA00023033"/>
    </source>
</evidence>
<dbReference type="GO" id="GO:0016020">
    <property type="term" value="C:membrane"/>
    <property type="evidence" value="ECO:0007669"/>
    <property type="project" value="UniProtKB-SubCell"/>
</dbReference>
<evidence type="ECO:0000256" key="3">
    <source>
        <dbReference type="ARBA" id="ARBA00022617"/>
    </source>
</evidence>
<evidence type="ECO:0000256" key="1">
    <source>
        <dbReference type="ARBA" id="ARBA00004370"/>
    </source>
</evidence>
<keyword evidence="8 11" id="KW-0408">Iron</keyword>
<comment type="cofactor">
    <cofactor evidence="11">
        <name>heme</name>
        <dbReference type="ChEBI" id="CHEBI:30413"/>
    </cofactor>
</comment>
<evidence type="ECO:0000256" key="5">
    <source>
        <dbReference type="ARBA" id="ARBA00022723"/>
    </source>
</evidence>
<dbReference type="PRINTS" id="PR00463">
    <property type="entry name" value="EP450I"/>
</dbReference>
<evidence type="ECO:0000313" key="14">
    <source>
        <dbReference type="Proteomes" id="UP000595140"/>
    </source>
</evidence>
<dbReference type="InterPro" id="IPR017972">
    <property type="entry name" value="Cyt_P450_CS"/>
</dbReference>
<dbReference type="InterPro" id="IPR001128">
    <property type="entry name" value="Cyt_P450"/>
</dbReference>
<keyword evidence="9 12" id="KW-0503">Monooxygenase</keyword>
<dbReference type="InterPro" id="IPR050665">
    <property type="entry name" value="Cytochrome_P450_Monooxygen"/>
</dbReference>
<keyword evidence="4" id="KW-0812">Transmembrane</keyword>
<evidence type="ECO:0000256" key="4">
    <source>
        <dbReference type="ARBA" id="ARBA00022692"/>
    </source>
</evidence>
<reference evidence="13 14" key="1">
    <citation type="submission" date="2018-04" db="EMBL/GenBank/DDBJ databases">
        <authorList>
            <person name="Vogel A."/>
        </authorList>
    </citation>
    <scope>NUCLEOTIDE SEQUENCE [LARGE SCALE GENOMIC DNA]</scope>
</reference>
<evidence type="ECO:0000256" key="12">
    <source>
        <dbReference type="RuleBase" id="RU000461"/>
    </source>
</evidence>
<sequence length="528" mass="60730">MLLGRVLTARMCKGIEDRTCLIKIRRPIWLRVLLYQDERCLSKWSSSVCQSGFGGGMENIEVVMVRAKSVGEETEKRGVPWQPLQPAFGRPQRDPLVDGRSQFQAHQFHPQHFAQTCHSLTKNHHQIWMDTLTDDANLERKAHVIGQKVKTRHGKNAFMWMGPTPEVLIMEPEMIREIFSKHTPFQKPPSNRVIKLFAQGVAMYEKDKWAKHRKLLNPAFHMDKLKHMVPSFYVSCLEMLSKWDNIIGTDEFDLNVYPYLKALTADAISRAAFGSSYDEGRKIFELQKEQGELAIQVARSLYVPGMIFLPTKTNMRMKQIFNQVRSLILGIIDKRIKAMEEEGARSDDLLGIMHLDWQERAREEVIQVIGITQEPDFVKLNQLKIVTMILNEVLRLYPPGIMFGRMLQEDTKLGNMTLPSGVQLIMPLILLQQDEEMWGVDAKDFNHERFSGGISNATKGKFCFFPFGWGPRICIGQNFSMLEAKMAFSMILRHYAFELSPSYAHAPQTGTTLLLQYGAQLILRKIRE</sequence>
<dbReference type="GO" id="GO:0004497">
    <property type="term" value="F:monooxygenase activity"/>
    <property type="evidence" value="ECO:0007669"/>
    <property type="project" value="UniProtKB-KW"/>
</dbReference>
<dbReference type="InterPro" id="IPR036396">
    <property type="entry name" value="Cyt_P450_sf"/>
</dbReference>
<keyword evidence="14" id="KW-1185">Reference proteome</keyword>
<keyword evidence="5 11" id="KW-0479">Metal-binding</keyword>
<comment type="subcellular location">
    <subcellularLocation>
        <location evidence="1">Membrane</location>
    </subcellularLocation>
</comment>
<dbReference type="AlphaFoldDB" id="A0A484LS19"/>
<organism evidence="13 14">
    <name type="scientific">Cuscuta campestris</name>
    <dbReference type="NCBI Taxonomy" id="132261"/>
    <lineage>
        <taxon>Eukaryota</taxon>
        <taxon>Viridiplantae</taxon>
        <taxon>Streptophyta</taxon>
        <taxon>Embryophyta</taxon>
        <taxon>Tracheophyta</taxon>
        <taxon>Spermatophyta</taxon>
        <taxon>Magnoliopsida</taxon>
        <taxon>eudicotyledons</taxon>
        <taxon>Gunneridae</taxon>
        <taxon>Pentapetalae</taxon>
        <taxon>asterids</taxon>
        <taxon>lamiids</taxon>
        <taxon>Solanales</taxon>
        <taxon>Convolvulaceae</taxon>
        <taxon>Cuscuteae</taxon>
        <taxon>Cuscuta</taxon>
        <taxon>Cuscuta subgen. Grammica</taxon>
        <taxon>Cuscuta sect. Cleistogrammica</taxon>
    </lineage>
</organism>
<evidence type="ECO:0000256" key="8">
    <source>
        <dbReference type="ARBA" id="ARBA00023004"/>
    </source>
</evidence>
<dbReference type="PANTHER" id="PTHR24282">
    <property type="entry name" value="CYTOCHROME P450 FAMILY MEMBER"/>
    <property type="match status" value="1"/>
</dbReference>
<evidence type="ECO:0000256" key="7">
    <source>
        <dbReference type="ARBA" id="ARBA00023002"/>
    </source>
</evidence>
<dbReference type="Gene3D" id="1.10.630.10">
    <property type="entry name" value="Cytochrome P450"/>
    <property type="match status" value="2"/>
</dbReference>
<dbReference type="GO" id="GO:0020037">
    <property type="term" value="F:heme binding"/>
    <property type="evidence" value="ECO:0007669"/>
    <property type="project" value="InterPro"/>
</dbReference>
<accession>A0A484LS19</accession>
<dbReference type="GO" id="GO:0005506">
    <property type="term" value="F:iron ion binding"/>
    <property type="evidence" value="ECO:0007669"/>
    <property type="project" value="InterPro"/>
</dbReference>
<evidence type="ECO:0000256" key="2">
    <source>
        <dbReference type="ARBA" id="ARBA00010617"/>
    </source>
</evidence>